<feature type="chain" id="PRO_5007113432" description="DUF4148 domain-containing protein" evidence="2">
    <location>
        <begin position="25"/>
        <end position="106"/>
    </location>
</feature>
<sequence>MKKTMIRAACIGILMMGAAAAAQAQASSQPLTRAQVRQELAEYQAAGYRPAIVSSPDYPQNVQAITQRVAQARADAAGYGGNGHATVESGKRDAAPALDPSTYSHH</sequence>
<comment type="caution">
    <text evidence="3">The sequence shown here is derived from an EMBL/GenBank/DDBJ whole genome shotgun (WGS) entry which is preliminary data.</text>
</comment>
<protein>
    <recommendedName>
        <fullName evidence="5">DUF4148 domain-containing protein</fullName>
    </recommendedName>
</protein>
<dbReference type="AlphaFoldDB" id="A0A102P3N5"/>
<evidence type="ECO:0000313" key="4">
    <source>
        <dbReference type="Proteomes" id="UP000065521"/>
    </source>
</evidence>
<reference evidence="3 4" key="1">
    <citation type="submission" date="2015-11" db="EMBL/GenBank/DDBJ databases">
        <title>Expanding the genomic diversity of Burkholderia species for the development of highly accurate diagnostics.</title>
        <authorList>
            <person name="Sahl J."/>
            <person name="Keim P."/>
            <person name="Wagner D."/>
        </authorList>
    </citation>
    <scope>NUCLEOTIDE SEQUENCE [LARGE SCALE GENOMIC DNA]</scope>
    <source>
        <strain evidence="3 4">RF32-BP4</strain>
    </source>
</reference>
<dbReference type="InterPro" id="IPR025421">
    <property type="entry name" value="DUF4148"/>
</dbReference>
<organism evidence="3 4">
    <name type="scientific">Burkholderia ubonensis</name>
    <dbReference type="NCBI Taxonomy" id="101571"/>
    <lineage>
        <taxon>Bacteria</taxon>
        <taxon>Pseudomonadati</taxon>
        <taxon>Pseudomonadota</taxon>
        <taxon>Betaproteobacteria</taxon>
        <taxon>Burkholderiales</taxon>
        <taxon>Burkholderiaceae</taxon>
        <taxon>Burkholderia</taxon>
        <taxon>Burkholderia cepacia complex</taxon>
    </lineage>
</organism>
<evidence type="ECO:0000313" key="3">
    <source>
        <dbReference type="EMBL" id="KUZ82444.1"/>
    </source>
</evidence>
<accession>A0A102P3N5</accession>
<dbReference type="EMBL" id="LOTN01000068">
    <property type="protein sequence ID" value="KUZ82444.1"/>
    <property type="molecule type" value="Genomic_DNA"/>
</dbReference>
<evidence type="ECO:0000256" key="2">
    <source>
        <dbReference type="SAM" id="SignalP"/>
    </source>
</evidence>
<evidence type="ECO:0000256" key="1">
    <source>
        <dbReference type="SAM" id="MobiDB-lite"/>
    </source>
</evidence>
<feature type="signal peptide" evidence="2">
    <location>
        <begin position="1"/>
        <end position="24"/>
    </location>
</feature>
<feature type="region of interest" description="Disordered" evidence="1">
    <location>
        <begin position="77"/>
        <end position="106"/>
    </location>
</feature>
<name>A0A102P3N5_9BURK</name>
<dbReference type="RefSeq" id="WP_059636935.1">
    <property type="nucleotide sequence ID" value="NZ_LOTK01000032.1"/>
</dbReference>
<dbReference type="Proteomes" id="UP000065521">
    <property type="component" value="Unassembled WGS sequence"/>
</dbReference>
<gene>
    <name evidence="3" type="ORF">WI38_28570</name>
</gene>
<evidence type="ECO:0008006" key="5">
    <source>
        <dbReference type="Google" id="ProtNLM"/>
    </source>
</evidence>
<keyword evidence="2" id="KW-0732">Signal</keyword>
<proteinExistence type="predicted"/>
<dbReference type="Pfam" id="PF13663">
    <property type="entry name" value="DUF4148"/>
    <property type="match status" value="1"/>
</dbReference>